<sequence length="214" mass="23963">MMKLETSFADHFVIWFAFAMAPEADGAADSGLGTIPVPSPEMADTPFLDGPRKGKKDRLFGNKMRDECWAQADVVTGRHPERWRKDVAGNVVCRKLLACMGCMCYEYDHIVPFSKGGRTEVTNCQILQTRANRQKSNTEDLGVHDIKQFSCSLPFSDRELDLVEMAVYGDVVRPGLQCRIRSFSEHAGLTPRRKENVPACELPHGARTEATVER</sequence>
<keyword evidence="2" id="KW-1185">Reference proteome</keyword>
<keyword evidence="1" id="KW-0378">Hydrolase</keyword>
<dbReference type="InterPro" id="IPR003615">
    <property type="entry name" value="HNH_nuc"/>
</dbReference>
<organism evidence="1 2">
    <name type="scientific">Klebsormidium nitens</name>
    <name type="common">Green alga</name>
    <name type="synonym">Ulothrix nitens</name>
    <dbReference type="NCBI Taxonomy" id="105231"/>
    <lineage>
        <taxon>Eukaryota</taxon>
        <taxon>Viridiplantae</taxon>
        <taxon>Streptophyta</taxon>
        <taxon>Klebsormidiophyceae</taxon>
        <taxon>Klebsormidiales</taxon>
        <taxon>Klebsormidiaceae</taxon>
        <taxon>Klebsormidium</taxon>
    </lineage>
</organism>
<keyword evidence="1" id="KW-0540">Nuclease</keyword>
<dbReference type="CDD" id="cd00085">
    <property type="entry name" value="HNHc"/>
    <property type="match status" value="1"/>
</dbReference>
<dbReference type="EMBL" id="DF237115">
    <property type="protein sequence ID" value="GAQ83886.1"/>
    <property type="molecule type" value="Genomic_DNA"/>
</dbReference>
<dbReference type="PANTHER" id="PTHR33427:SF1">
    <property type="entry name" value="F6A14.21 PROTEIN"/>
    <property type="match status" value="1"/>
</dbReference>
<dbReference type="OrthoDB" id="1883054at2759"/>
<name>A0A1Y1I5A5_KLENI</name>
<evidence type="ECO:0000313" key="1">
    <source>
        <dbReference type="EMBL" id="GAQ83886.1"/>
    </source>
</evidence>
<dbReference type="GO" id="GO:0004519">
    <property type="term" value="F:endonuclease activity"/>
    <property type="evidence" value="ECO:0007669"/>
    <property type="project" value="UniProtKB-KW"/>
</dbReference>
<reference evidence="1 2" key="1">
    <citation type="journal article" date="2014" name="Nat. Commun.">
        <title>Klebsormidium flaccidum genome reveals primary factors for plant terrestrial adaptation.</title>
        <authorList>
            <person name="Hori K."/>
            <person name="Maruyama F."/>
            <person name="Fujisawa T."/>
            <person name="Togashi T."/>
            <person name="Yamamoto N."/>
            <person name="Seo M."/>
            <person name="Sato S."/>
            <person name="Yamada T."/>
            <person name="Mori H."/>
            <person name="Tajima N."/>
            <person name="Moriyama T."/>
            <person name="Ikeuchi M."/>
            <person name="Watanabe M."/>
            <person name="Wada H."/>
            <person name="Kobayashi K."/>
            <person name="Saito M."/>
            <person name="Masuda T."/>
            <person name="Sasaki-Sekimoto Y."/>
            <person name="Mashiguchi K."/>
            <person name="Awai K."/>
            <person name="Shimojima M."/>
            <person name="Masuda S."/>
            <person name="Iwai M."/>
            <person name="Nobusawa T."/>
            <person name="Narise T."/>
            <person name="Kondo S."/>
            <person name="Saito H."/>
            <person name="Sato R."/>
            <person name="Murakawa M."/>
            <person name="Ihara Y."/>
            <person name="Oshima-Yamada Y."/>
            <person name="Ohtaka K."/>
            <person name="Satoh M."/>
            <person name="Sonobe K."/>
            <person name="Ishii M."/>
            <person name="Ohtani R."/>
            <person name="Kanamori-Sato M."/>
            <person name="Honoki R."/>
            <person name="Miyazaki D."/>
            <person name="Mochizuki H."/>
            <person name="Umetsu J."/>
            <person name="Higashi K."/>
            <person name="Shibata D."/>
            <person name="Kamiya Y."/>
            <person name="Sato N."/>
            <person name="Nakamura Y."/>
            <person name="Tabata S."/>
            <person name="Ida S."/>
            <person name="Kurokawa K."/>
            <person name="Ohta H."/>
        </authorList>
    </citation>
    <scope>NUCLEOTIDE SEQUENCE [LARGE SCALE GENOMIC DNA]</scope>
    <source>
        <strain evidence="1 2">NIES-2285</strain>
    </source>
</reference>
<proteinExistence type="predicted"/>
<dbReference type="AlphaFoldDB" id="A0A1Y1I5A5"/>
<dbReference type="PANTHER" id="PTHR33427">
    <property type="entry name" value="HNH ENDONUCLEASE"/>
    <property type="match status" value="1"/>
</dbReference>
<dbReference type="Gene3D" id="1.10.30.50">
    <property type="match status" value="1"/>
</dbReference>
<keyword evidence="1" id="KW-0255">Endonuclease</keyword>
<dbReference type="OMA" id="LAREECW"/>
<protein>
    <submittedName>
        <fullName evidence="1">HNH endonuclease domain-containing protein</fullName>
    </submittedName>
</protein>
<dbReference type="Proteomes" id="UP000054558">
    <property type="component" value="Unassembled WGS sequence"/>
</dbReference>
<gene>
    <name evidence="1" type="ORF">KFL_001660210</name>
</gene>
<evidence type="ECO:0000313" key="2">
    <source>
        <dbReference type="Proteomes" id="UP000054558"/>
    </source>
</evidence>
<accession>A0A1Y1I5A5</accession>